<organism evidence="9 10">
    <name type="scientific">Almyronema epifaneia S1</name>
    <dbReference type="NCBI Taxonomy" id="2991925"/>
    <lineage>
        <taxon>Bacteria</taxon>
        <taxon>Bacillati</taxon>
        <taxon>Cyanobacteriota</taxon>
        <taxon>Cyanophyceae</taxon>
        <taxon>Nodosilineales</taxon>
        <taxon>Nodosilineaceae</taxon>
        <taxon>Almyronema</taxon>
        <taxon>Almyronema epifaneia</taxon>
    </lineage>
</organism>
<dbReference type="PANTHER" id="PTHR42709:SF6">
    <property type="entry name" value="UNDECAPRENYL PHOSPHATE TRANSPORTER A"/>
    <property type="match status" value="1"/>
</dbReference>
<protein>
    <submittedName>
        <fullName evidence="9">DedA family protein</fullName>
    </submittedName>
</protein>
<dbReference type="RefSeq" id="WP_377961487.1">
    <property type="nucleotide sequence ID" value="NZ_JBHZOL010000021.1"/>
</dbReference>
<gene>
    <name evidence="9" type="ORF">ACFVKH_03130</name>
</gene>
<feature type="transmembrane region" description="Helical" evidence="7">
    <location>
        <begin position="141"/>
        <end position="167"/>
    </location>
</feature>
<keyword evidence="3" id="KW-1003">Cell membrane</keyword>
<dbReference type="Pfam" id="PF09335">
    <property type="entry name" value="VTT_dom"/>
    <property type="match status" value="1"/>
</dbReference>
<reference evidence="9 10" key="1">
    <citation type="submission" date="2024-10" db="EMBL/GenBank/DDBJ databases">
        <authorList>
            <person name="Ratan Roy A."/>
            <person name="Morales Sandoval P.H."/>
            <person name="De Los Santos Villalobos S."/>
            <person name="Chakraborty S."/>
            <person name="Mukherjee J."/>
        </authorList>
    </citation>
    <scope>NUCLEOTIDE SEQUENCE [LARGE SCALE GENOMIC DNA]</scope>
    <source>
        <strain evidence="9 10">S1</strain>
    </source>
</reference>
<evidence type="ECO:0000256" key="3">
    <source>
        <dbReference type="ARBA" id="ARBA00022475"/>
    </source>
</evidence>
<dbReference type="InterPro" id="IPR051311">
    <property type="entry name" value="DedA_domain"/>
</dbReference>
<feature type="transmembrane region" description="Helical" evidence="7">
    <location>
        <begin position="50"/>
        <end position="71"/>
    </location>
</feature>
<dbReference type="Proteomes" id="UP001600165">
    <property type="component" value="Unassembled WGS sequence"/>
</dbReference>
<dbReference type="EMBL" id="JBHZOL010000021">
    <property type="protein sequence ID" value="MFE4105255.1"/>
    <property type="molecule type" value="Genomic_DNA"/>
</dbReference>
<evidence type="ECO:0000313" key="9">
    <source>
        <dbReference type="EMBL" id="MFE4105255.1"/>
    </source>
</evidence>
<proteinExistence type="inferred from homology"/>
<evidence type="ECO:0000259" key="8">
    <source>
        <dbReference type="Pfam" id="PF09335"/>
    </source>
</evidence>
<accession>A0ABW6IC22</accession>
<keyword evidence="10" id="KW-1185">Reference proteome</keyword>
<evidence type="ECO:0000256" key="1">
    <source>
        <dbReference type="ARBA" id="ARBA00004651"/>
    </source>
</evidence>
<comment type="subcellular location">
    <subcellularLocation>
        <location evidence="1">Cell membrane</location>
        <topology evidence="1">Multi-pass membrane protein</topology>
    </subcellularLocation>
</comment>
<sequence length="203" mass="22560">MLEWVTNTIGSMGYVGIVFLMFLENLFPPIPSEIIMPLAGFGVAQGNLNLGLVILSGSLGSILGAFPWYYLGRTVKAEKLESWADRYGRWLTLSSKDVRRVVSWFAHRRGNLAVGLGRLVPGIRTYISIPAGLTRMPMVPFLFYSTLGTVVWISFLSLMGYVLGANYERVRTVLGPASGVVWLFLIGGFIVLVVTRWLRQLAR</sequence>
<evidence type="ECO:0000256" key="6">
    <source>
        <dbReference type="ARBA" id="ARBA00023136"/>
    </source>
</evidence>
<dbReference type="PANTHER" id="PTHR42709">
    <property type="entry name" value="ALKALINE PHOSPHATASE LIKE PROTEIN"/>
    <property type="match status" value="1"/>
</dbReference>
<comment type="similarity">
    <text evidence="2">Belongs to the DedA family.</text>
</comment>
<evidence type="ECO:0000256" key="2">
    <source>
        <dbReference type="ARBA" id="ARBA00010792"/>
    </source>
</evidence>
<feature type="domain" description="VTT" evidence="8">
    <location>
        <begin position="30"/>
        <end position="161"/>
    </location>
</feature>
<evidence type="ECO:0000256" key="7">
    <source>
        <dbReference type="SAM" id="Phobius"/>
    </source>
</evidence>
<keyword evidence="4 7" id="KW-0812">Transmembrane</keyword>
<name>A0ABW6IC22_9CYAN</name>
<evidence type="ECO:0000313" key="10">
    <source>
        <dbReference type="Proteomes" id="UP001600165"/>
    </source>
</evidence>
<evidence type="ECO:0000256" key="5">
    <source>
        <dbReference type="ARBA" id="ARBA00022989"/>
    </source>
</evidence>
<feature type="transmembrane region" description="Helical" evidence="7">
    <location>
        <begin position="179"/>
        <end position="198"/>
    </location>
</feature>
<comment type="caution">
    <text evidence="9">The sequence shown here is derived from an EMBL/GenBank/DDBJ whole genome shotgun (WGS) entry which is preliminary data.</text>
</comment>
<dbReference type="InterPro" id="IPR032816">
    <property type="entry name" value="VTT_dom"/>
</dbReference>
<evidence type="ECO:0000256" key="4">
    <source>
        <dbReference type="ARBA" id="ARBA00022692"/>
    </source>
</evidence>
<keyword evidence="6 7" id="KW-0472">Membrane</keyword>
<feature type="transmembrane region" description="Helical" evidence="7">
    <location>
        <begin position="12"/>
        <end position="30"/>
    </location>
</feature>
<keyword evidence="5 7" id="KW-1133">Transmembrane helix</keyword>